<dbReference type="EMBL" id="OZ037944">
    <property type="protein sequence ID" value="CAL1696095.1"/>
    <property type="molecule type" value="Genomic_DNA"/>
</dbReference>
<dbReference type="Proteomes" id="UP001497453">
    <property type="component" value="Chromosome 1"/>
</dbReference>
<accession>A0ABP1CK65</accession>
<dbReference type="InterPro" id="IPR036291">
    <property type="entry name" value="NAD(P)-bd_dom_sf"/>
</dbReference>
<feature type="domain" description="NAD-dependent epimerase/dehydratase" evidence="3">
    <location>
        <begin position="42"/>
        <end position="280"/>
    </location>
</feature>
<comment type="similarity">
    <text evidence="2">Belongs to the NAD(P)-dependent epimerase/dehydratase family. Dihydroflavonol-4-reductase subfamily.</text>
</comment>
<reference evidence="5" key="1">
    <citation type="submission" date="2024-04" db="EMBL/GenBank/DDBJ databases">
        <authorList>
            <person name="Shaw F."/>
            <person name="Minotto A."/>
        </authorList>
    </citation>
    <scope>NUCLEOTIDE SEQUENCE [LARGE SCALE GENOMIC DNA]</scope>
</reference>
<dbReference type="InterPro" id="IPR001509">
    <property type="entry name" value="Epimerase_deHydtase"/>
</dbReference>
<evidence type="ECO:0000256" key="2">
    <source>
        <dbReference type="ARBA" id="ARBA00023445"/>
    </source>
</evidence>
<dbReference type="Pfam" id="PF01370">
    <property type="entry name" value="Epimerase"/>
    <property type="match status" value="1"/>
</dbReference>
<evidence type="ECO:0000313" key="5">
    <source>
        <dbReference type="Proteomes" id="UP001497453"/>
    </source>
</evidence>
<sequence>MASVGSLEYKSRHPQALPPILQPPVISQSSSSSLFNMGNKYVLVTGVSGFLGGHIAYQLLESGRCVRATSRSGKVAQVREAYAQYGDKYDVIVVDDFVNGDFSDALKDVEAVVHAAAPMPSGSIESAEQALDVAINGSLNIFRQAEQAGVKNFAYVSSIIAINMTGPPPWSDQSWNPVKKEDAMKATELFVIYAAEKTFAERAVWDFADKHPHVEMMTVNPGFLYGPFSPGYRNDNASEIGLSTNSYIYGLIHSDGHIAPNPSFADVRDVAKAIVIGLGAPPTAKVGRKRILITGEWFSAKDAVEYIARVRPELKDRLSKEALTAGPAPPTPIDNKRATEALGITEFTSWKDSVIAAVDDLLKLERDWKAKGLNLT</sequence>
<name>A0ABP1CK65_9APHY</name>
<evidence type="ECO:0000256" key="1">
    <source>
        <dbReference type="ARBA" id="ARBA00023002"/>
    </source>
</evidence>
<dbReference type="PANTHER" id="PTHR10366:SF562">
    <property type="entry name" value="ALDEHYDE REDUCTASE II (AFU_ORTHOLOGUE AFUA_1G11360)"/>
    <property type="match status" value="1"/>
</dbReference>
<evidence type="ECO:0000313" key="4">
    <source>
        <dbReference type="EMBL" id="CAL1696095.1"/>
    </source>
</evidence>
<proteinExistence type="inferred from homology"/>
<keyword evidence="1" id="KW-0560">Oxidoreductase</keyword>
<keyword evidence="5" id="KW-1185">Reference proteome</keyword>
<evidence type="ECO:0000259" key="3">
    <source>
        <dbReference type="Pfam" id="PF01370"/>
    </source>
</evidence>
<protein>
    <recommendedName>
        <fullName evidence="3">NAD-dependent epimerase/dehydratase domain-containing protein</fullName>
    </recommendedName>
</protein>
<dbReference type="InterPro" id="IPR050425">
    <property type="entry name" value="NAD(P)_dehydrat-like"/>
</dbReference>
<gene>
    <name evidence="4" type="ORF">GFSPODELE1_LOCUS1037</name>
</gene>
<organism evidence="4 5">
    <name type="scientific">Somion occarium</name>
    <dbReference type="NCBI Taxonomy" id="3059160"/>
    <lineage>
        <taxon>Eukaryota</taxon>
        <taxon>Fungi</taxon>
        <taxon>Dikarya</taxon>
        <taxon>Basidiomycota</taxon>
        <taxon>Agaricomycotina</taxon>
        <taxon>Agaricomycetes</taxon>
        <taxon>Polyporales</taxon>
        <taxon>Cerrenaceae</taxon>
        <taxon>Somion</taxon>
    </lineage>
</organism>
<dbReference type="PANTHER" id="PTHR10366">
    <property type="entry name" value="NAD DEPENDENT EPIMERASE/DEHYDRATASE"/>
    <property type="match status" value="1"/>
</dbReference>
<dbReference type="Gene3D" id="3.40.50.720">
    <property type="entry name" value="NAD(P)-binding Rossmann-like Domain"/>
    <property type="match status" value="1"/>
</dbReference>
<dbReference type="SUPFAM" id="SSF51735">
    <property type="entry name" value="NAD(P)-binding Rossmann-fold domains"/>
    <property type="match status" value="1"/>
</dbReference>